<dbReference type="GO" id="GO:0006281">
    <property type="term" value="P:DNA repair"/>
    <property type="evidence" value="ECO:0007669"/>
    <property type="project" value="UniProtKB-KW"/>
</dbReference>
<dbReference type="Proteomes" id="UP000286773">
    <property type="component" value="Unassembled WGS sequence"/>
</dbReference>
<dbReference type="PROSITE" id="PS51194">
    <property type="entry name" value="HELICASE_CTER"/>
    <property type="match status" value="1"/>
</dbReference>
<evidence type="ECO:0000256" key="15">
    <source>
        <dbReference type="ARBA" id="ARBA00034617"/>
    </source>
</evidence>
<dbReference type="Pfam" id="PF00270">
    <property type="entry name" value="DEAD"/>
    <property type="match status" value="1"/>
</dbReference>
<evidence type="ECO:0000256" key="6">
    <source>
        <dbReference type="ARBA" id="ARBA00022763"/>
    </source>
</evidence>
<keyword evidence="11" id="KW-0238">DNA-binding</keyword>
<dbReference type="InterPro" id="IPR036390">
    <property type="entry name" value="WH_DNA-bd_sf"/>
</dbReference>
<name>A0A430AZF0_9ENTE</name>
<keyword evidence="8 20" id="KW-0347">Helicase</keyword>
<dbReference type="CDD" id="cd18794">
    <property type="entry name" value="SF2_C_RecQ"/>
    <property type="match status" value="1"/>
</dbReference>
<protein>
    <recommendedName>
        <fullName evidence="16">DNA helicase RecQ</fullName>
        <ecNumber evidence="16">5.6.2.4</ecNumber>
    </recommendedName>
</protein>
<dbReference type="Pfam" id="PF00570">
    <property type="entry name" value="HRDC"/>
    <property type="match status" value="1"/>
</dbReference>
<feature type="domain" description="Helicase C-terminal" evidence="19">
    <location>
        <begin position="215"/>
        <end position="365"/>
    </location>
</feature>
<organism evidence="20 21">
    <name type="scientific">Vagococcus acidifermentans</name>
    <dbReference type="NCBI Taxonomy" id="564710"/>
    <lineage>
        <taxon>Bacteria</taxon>
        <taxon>Bacillati</taxon>
        <taxon>Bacillota</taxon>
        <taxon>Bacilli</taxon>
        <taxon>Lactobacillales</taxon>
        <taxon>Enterococcaceae</taxon>
        <taxon>Vagococcus</taxon>
    </lineage>
</organism>
<dbReference type="InterPro" id="IPR036388">
    <property type="entry name" value="WH-like_DNA-bd_sf"/>
</dbReference>
<evidence type="ECO:0000256" key="7">
    <source>
        <dbReference type="ARBA" id="ARBA00022801"/>
    </source>
</evidence>
<dbReference type="SMART" id="SM00341">
    <property type="entry name" value="HRDC"/>
    <property type="match status" value="1"/>
</dbReference>
<dbReference type="Pfam" id="PF16124">
    <property type="entry name" value="RecQ_Zn_bind"/>
    <property type="match status" value="1"/>
</dbReference>
<keyword evidence="13" id="KW-0234">DNA repair</keyword>
<dbReference type="InterPro" id="IPR004589">
    <property type="entry name" value="DNA_helicase_ATP-dep_RecQ"/>
</dbReference>
<dbReference type="SUPFAM" id="SSF47819">
    <property type="entry name" value="HRDC-like"/>
    <property type="match status" value="1"/>
</dbReference>
<dbReference type="GO" id="GO:0046872">
    <property type="term" value="F:metal ion binding"/>
    <property type="evidence" value="ECO:0007669"/>
    <property type="project" value="UniProtKB-KW"/>
</dbReference>
<dbReference type="GO" id="GO:0043590">
    <property type="term" value="C:bacterial nucleoid"/>
    <property type="evidence" value="ECO:0007669"/>
    <property type="project" value="TreeGrafter"/>
</dbReference>
<evidence type="ECO:0000259" key="19">
    <source>
        <dbReference type="PROSITE" id="PS51194"/>
    </source>
</evidence>
<dbReference type="Gene3D" id="1.10.150.80">
    <property type="entry name" value="HRDC domain"/>
    <property type="match status" value="1"/>
</dbReference>
<dbReference type="PROSITE" id="PS51192">
    <property type="entry name" value="HELICASE_ATP_BIND_1"/>
    <property type="match status" value="1"/>
</dbReference>
<evidence type="ECO:0000256" key="14">
    <source>
        <dbReference type="ARBA" id="ARBA00023235"/>
    </source>
</evidence>
<evidence type="ECO:0000256" key="11">
    <source>
        <dbReference type="ARBA" id="ARBA00023125"/>
    </source>
</evidence>
<keyword evidence="6" id="KW-0227">DNA damage</keyword>
<dbReference type="NCBIfam" id="TIGR01389">
    <property type="entry name" value="recQ"/>
    <property type="match status" value="1"/>
</dbReference>
<dbReference type="PANTHER" id="PTHR13710">
    <property type="entry name" value="DNA HELICASE RECQ FAMILY MEMBER"/>
    <property type="match status" value="1"/>
</dbReference>
<dbReference type="PROSITE" id="PS50967">
    <property type="entry name" value="HRDC"/>
    <property type="match status" value="1"/>
</dbReference>
<dbReference type="OrthoDB" id="9763310at2"/>
<sequence>MDSKYEVLFSYFGYRRFREGQEEVVDAILNGRDVMGIMPTGAGKSLCYQVPALLQEGLTLVVSPLISLMKDQVQNLKESGVSCAFLNSTLTVSQQETILEKALAKHYKLLYLTPEQLATERFLAFQQKALISLVAVDEAHCVSQWGQDFRPSYLQIDTFIQTCRPRPVVAAFTATATAVVQDDIVKRLSLNTPLVQRTGFDRENLYFSVEQPKNKLEFVHDYLAAHRRQSGIIYCSSRKAVEEVTASLQMKGYPATRYHAGLSAEERLANQEAFVSDEKPLMVATNAFGMGIDKSNVKFVLHYNMPKNIENYYQEAGRAGRDGTPGECILLYAKRDVRTNQYFIDNSLDNQQMTEEEKQAFREQEIERLKQMTFYCTTQHCLRHFILTYFGDKSLPACDNCSNCRRHYETRDMTIDAQKILSCVKRMNERFGVTLVIDVLRGSRQQKIRQFRLDELSTYGIMKDTSKNQLYQMIDFLLIEEYLIQTDDQFPVLQLGPRALEVLKNNVSLQMKLIKEDERTTPLQQDTASDSSPLFEKLRLVRRELASKERLPAYIIFNDASLLEMSRRCPVTPEEFVKISGVGEKKLEKYGEHFMTAIKEFAAAASEGGEG</sequence>
<proteinExistence type="inferred from homology"/>
<evidence type="ECO:0000259" key="18">
    <source>
        <dbReference type="PROSITE" id="PS51192"/>
    </source>
</evidence>
<evidence type="ECO:0000256" key="12">
    <source>
        <dbReference type="ARBA" id="ARBA00023172"/>
    </source>
</evidence>
<evidence type="ECO:0000256" key="16">
    <source>
        <dbReference type="NCBIfam" id="TIGR01389"/>
    </source>
</evidence>
<dbReference type="SMART" id="SM00487">
    <property type="entry name" value="DEXDc"/>
    <property type="match status" value="1"/>
</dbReference>
<feature type="domain" description="HRDC" evidence="17">
    <location>
        <begin position="528"/>
        <end position="608"/>
    </location>
</feature>
<keyword evidence="9" id="KW-0862">Zinc</keyword>
<evidence type="ECO:0000256" key="13">
    <source>
        <dbReference type="ARBA" id="ARBA00023204"/>
    </source>
</evidence>
<dbReference type="SUPFAM" id="SSF52540">
    <property type="entry name" value="P-loop containing nucleoside triphosphate hydrolases"/>
    <property type="match status" value="1"/>
</dbReference>
<dbReference type="Pfam" id="PF00271">
    <property type="entry name" value="Helicase_C"/>
    <property type="match status" value="1"/>
</dbReference>
<comment type="similarity">
    <text evidence="3">Belongs to the helicase family. RecQ subfamily.</text>
</comment>
<evidence type="ECO:0000256" key="10">
    <source>
        <dbReference type="ARBA" id="ARBA00022840"/>
    </source>
</evidence>
<dbReference type="RefSeq" id="WP_126812690.1">
    <property type="nucleotide sequence ID" value="NZ_NGKC01000003.1"/>
</dbReference>
<dbReference type="SMART" id="SM00490">
    <property type="entry name" value="HELICc"/>
    <property type="match status" value="1"/>
</dbReference>
<keyword evidence="10" id="KW-0067">ATP-binding</keyword>
<dbReference type="GO" id="GO:0009432">
    <property type="term" value="P:SOS response"/>
    <property type="evidence" value="ECO:0007669"/>
    <property type="project" value="UniProtKB-UniRule"/>
</dbReference>
<dbReference type="InterPro" id="IPR032284">
    <property type="entry name" value="RecQ_Zn-bd"/>
</dbReference>
<dbReference type="PANTHER" id="PTHR13710:SF105">
    <property type="entry name" value="ATP-DEPENDENT DNA HELICASE Q1"/>
    <property type="match status" value="1"/>
</dbReference>
<evidence type="ECO:0000256" key="3">
    <source>
        <dbReference type="ARBA" id="ARBA00005446"/>
    </source>
</evidence>
<evidence type="ECO:0000256" key="9">
    <source>
        <dbReference type="ARBA" id="ARBA00022833"/>
    </source>
</evidence>
<comment type="cofactor">
    <cofactor evidence="1">
        <name>Mg(2+)</name>
        <dbReference type="ChEBI" id="CHEBI:18420"/>
    </cofactor>
</comment>
<keyword evidence="4" id="KW-0479">Metal-binding</keyword>
<comment type="caution">
    <text evidence="20">The sequence shown here is derived from an EMBL/GenBank/DDBJ whole genome shotgun (WGS) entry which is preliminary data.</text>
</comment>
<dbReference type="Gene3D" id="1.10.10.10">
    <property type="entry name" value="Winged helix-like DNA-binding domain superfamily/Winged helix DNA-binding domain"/>
    <property type="match status" value="1"/>
</dbReference>
<evidence type="ECO:0000313" key="21">
    <source>
        <dbReference type="Proteomes" id="UP000286773"/>
    </source>
</evidence>
<dbReference type="EC" id="5.6.2.4" evidence="16"/>
<keyword evidence="14" id="KW-0413">Isomerase</keyword>
<keyword evidence="21" id="KW-1185">Reference proteome</keyword>
<dbReference type="InterPro" id="IPR027417">
    <property type="entry name" value="P-loop_NTPase"/>
</dbReference>
<dbReference type="EMBL" id="NGKC01000003">
    <property type="protein sequence ID" value="RSU13386.1"/>
    <property type="molecule type" value="Genomic_DNA"/>
</dbReference>
<dbReference type="GO" id="GO:0006260">
    <property type="term" value="P:DNA replication"/>
    <property type="evidence" value="ECO:0007669"/>
    <property type="project" value="InterPro"/>
</dbReference>
<evidence type="ECO:0000256" key="8">
    <source>
        <dbReference type="ARBA" id="ARBA00022806"/>
    </source>
</evidence>
<dbReference type="GO" id="GO:0006310">
    <property type="term" value="P:DNA recombination"/>
    <property type="evidence" value="ECO:0007669"/>
    <property type="project" value="UniProtKB-UniRule"/>
</dbReference>
<dbReference type="InterPro" id="IPR001650">
    <property type="entry name" value="Helicase_C-like"/>
</dbReference>
<accession>A0A430AZF0</accession>
<evidence type="ECO:0000256" key="4">
    <source>
        <dbReference type="ARBA" id="ARBA00022723"/>
    </source>
</evidence>
<dbReference type="GO" id="GO:0030894">
    <property type="term" value="C:replisome"/>
    <property type="evidence" value="ECO:0007669"/>
    <property type="project" value="TreeGrafter"/>
</dbReference>
<dbReference type="GO" id="GO:0005737">
    <property type="term" value="C:cytoplasm"/>
    <property type="evidence" value="ECO:0007669"/>
    <property type="project" value="TreeGrafter"/>
</dbReference>
<evidence type="ECO:0000256" key="1">
    <source>
        <dbReference type="ARBA" id="ARBA00001946"/>
    </source>
</evidence>
<dbReference type="InterPro" id="IPR014001">
    <property type="entry name" value="Helicase_ATP-bd"/>
</dbReference>
<evidence type="ECO:0000256" key="5">
    <source>
        <dbReference type="ARBA" id="ARBA00022741"/>
    </source>
</evidence>
<evidence type="ECO:0000259" key="17">
    <source>
        <dbReference type="PROSITE" id="PS50967"/>
    </source>
</evidence>
<dbReference type="InterPro" id="IPR002121">
    <property type="entry name" value="HRDC_dom"/>
</dbReference>
<feature type="domain" description="Helicase ATP-binding" evidence="18">
    <location>
        <begin position="25"/>
        <end position="194"/>
    </location>
</feature>
<dbReference type="GO" id="GO:0016787">
    <property type="term" value="F:hydrolase activity"/>
    <property type="evidence" value="ECO:0007669"/>
    <property type="project" value="UniProtKB-KW"/>
</dbReference>
<dbReference type="SUPFAM" id="SSF46785">
    <property type="entry name" value="Winged helix' DNA-binding domain"/>
    <property type="match status" value="1"/>
</dbReference>
<comment type="cofactor">
    <cofactor evidence="2">
        <name>Zn(2+)</name>
        <dbReference type="ChEBI" id="CHEBI:29105"/>
    </cofactor>
</comment>
<dbReference type="InterPro" id="IPR011545">
    <property type="entry name" value="DEAD/DEAH_box_helicase_dom"/>
</dbReference>
<dbReference type="FunFam" id="3.40.50.300:FF:000296">
    <property type="entry name" value="ATP-dependent DNA helicase RecQ"/>
    <property type="match status" value="1"/>
</dbReference>
<gene>
    <name evidence="20" type="ORF">CBF27_04190</name>
</gene>
<dbReference type="Pfam" id="PF09382">
    <property type="entry name" value="RQC"/>
    <property type="match status" value="1"/>
</dbReference>
<keyword evidence="7" id="KW-0378">Hydrolase</keyword>
<dbReference type="GO" id="GO:0005524">
    <property type="term" value="F:ATP binding"/>
    <property type="evidence" value="ECO:0007669"/>
    <property type="project" value="UniProtKB-KW"/>
</dbReference>
<keyword evidence="5" id="KW-0547">Nucleotide-binding</keyword>
<evidence type="ECO:0000313" key="20">
    <source>
        <dbReference type="EMBL" id="RSU13386.1"/>
    </source>
</evidence>
<dbReference type="Gene3D" id="3.40.50.300">
    <property type="entry name" value="P-loop containing nucleotide triphosphate hydrolases"/>
    <property type="match status" value="2"/>
</dbReference>
<dbReference type="InterPro" id="IPR044876">
    <property type="entry name" value="HRDC_dom_sf"/>
</dbReference>
<dbReference type="GO" id="GO:0003677">
    <property type="term" value="F:DNA binding"/>
    <property type="evidence" value="ECO:0007669"/>
    <property type="project" value="UniProtKB-KW"/>
</dbReference>
<dbReference type="NCBIfam" id="TIGR00614">
    <property type="entry name" value="recQ_fam"/>
    <property type="match status" value="1"/>
</dbReference>
<dbReference type="InterPro" id="IPR006293">
    <property type="entry name" value="DNA_helicase_ATP-dep_RecQ_bac"/>
</dbReference>
<dbReference type="CDD" id="cd17920">
    <property type="entry name" value="DEXHc_RecQ"/>
    <property type="match status" value="1"/>
</dbReference>
<reference evidence="20 21" key="1">
    <citation type="submission" date="2017-05" db="EMBL/GenBank/DDBJ databases">
        <title>Vagococcus spp. assemblies.</title>
        <authorList>
            <person name="Gulvik C.A."/>
        </authorList>
    </citation>
    <scope>NUCLEOTIDE SEQUENCE [LARGE SCALE GENOMIC DNA]</scope>
    <source>
        <strain evidence="20 21">LMG 24798</strain>
    </source>
</reference>
<dbReference type="GO" id="GO:0043138">
    <property type="term" value="F:3'-5' DNA helicase activity"/>
    <property type="evidence" value="ECO:0007669"/>
    <property type="project" value="UniProtKB-EC"/>
</dbReference>
<keyword evidence="12" id="KW-0233">DNA recombination</keyword>
<evidence type="ECO:0000256" key="2">
    <source>
        <dbReference type="ARBA" id="ARBA00001947"/>
    </source>
</evidence>
<dbReference type="InterPro" id="IPR010997">
    <property type="entry name" value="HRDC-like_sf"/>
</dbReference>
<dbReference type="InterPro" id="IPR018982">
    <property type="entry name" value="RQC_domain"/>
</dbReference>
<dbReference type="AlphaFoldDB" id="A0A430AZF0"/>
<dbReference type="GO" id="GO:0009378">
    <property type="term" value="F:four-way junction helicase activity"/>
    <property type="evidence" value="ECO:0007669"/>
    <property type="project" value="TreeGrafter"/>
</dbReference>
<comment type="catalytic activity">
    <reaction evidence="15">
        <text>Couples ATP hydrolysis with the unwinding of duplex DNA by translocating in the 3'-5' direction.</text>
        <dbReference type="EC" id="5.6.2.4"/>
    </reaction>
</comment>
<dbReference type="SMART" id="SM00956">
    <property type="entry name" value="RQC"/>
    <property type="match status" value="1"/>
</dbReference>